<sequence length="245" mass="26769">IITLNRPEVMNALNPPLEHAMLEVFTTVRDNPSIWVVILTGAGGRAFSAGNDLKWRSENEDSIREFSVSRKDAFNHPEFGLWKPVIAAVDGYAVGGGLELAMACDVIVASDRSQFGLPEPRRGLMADGGGVHRLPRIVPSKLAMEMILTGALVDATRAKEIGFVNRVVASEHLLDEAKALATEMMECSPKALQAAKQTVILSGDTPYWDVLDIEYSMFKALKASGDFIEGPKAFSEKRKPVWEDA</sequence>
<keyword evidence="2" id="KW-0456">Lyase</keyword>
<name>A0A382BWT0_9ZZZZ</name>
<dbReference type="AlphaFoldDB" id="A0A382BWT0"/>
<dbReference type="GO" id="GO:0006635">
    <property type="term" value="P:fatty acid beta-oxidation"/>
    <property type="evidence" value="ECO:0007669"/>
    <property type="project" value="TreeGrafter"/>
</dbReference>
<evidence type="ECO:0000256" key="2">
    <source>
        <dbReference type="ARBA" id="ARBA00023239"/>
    </source>
</evidence>
<comment type="similarity">
    <text evidence="1">Belongs to the enoyl-CoA hydratase/isomerase family.</text>
</comment>
<dbReference type="GO" id="GO:0016829">
    <property type="term" value="F:lyase activity"/>
    <property type="evidence" value="ECO:0007669"/>
    <property type="project" value="UniProtKB-KW"/>
</dbReference>
<dbReference type="EMBL" id="UINC01031623">
    <property type="protein sequence ID" value="SVB17971.1"/>
    <property type="molecule type" value="Genomic_DNA"/>
</dbReference>
<evidence type="ECO:0008006" key="4">
    <source>
        <dbReference type="Google" id="ProtNLM"/>
    </source>
</evidence>
<accession>A0A382BWT0</accession>
<dbReference type="InterPro" id="IPR018376">
    <property type="entry name" value="Enoyl-CoA_hyd/isom_CS"/>
</dbReference>
<dbReference type="SUPFAM" id="SSF52096">
    <property type="entry name" value="ClpP/crotonase"/>
    <property type="match status" value="1"/>
</dbReference>
<dbReference type="PANTHER" id="PTHR11941:SF54">
    <property type="entry name" value="ENOYL-COA HYDRATASE, MITOCHONDRIAL"/>
    <property type="match status" value="1"/>
</dbReference>
<organism evidence="3">
    <name type="scientific">marine metagenome</name>
    <dbReference type="NCBI Taxonomy" id="408172"/>
    <lineage>
        <taxon>unclassified sequences</taxon>
        <taxon>metagenomes</taxon>
        <taxon>ecological metagenomes</taxon>
    </lineage>
</organism>
<dbReference type="Gene3D" id="3.90.226.10">
    <property type="entry name" value="2-enoyl-CoA Hydratase, Chain A, domain 1"/>
    <property type="match status" value="1"/>
</dbReference>
<dbReference type="CDD" id="cd06558">
    <property type="entry name" value="crotonase-like"/>
    <property type="match status" value="1"/>
</dbReference>
<feature type="non-terminal residue" evidence="3">
    <location>
        <position position="1"/>
    </location>
</feature>
<protein>
    <recommendedName>
        <fullName evidence="4">Enoyl-CoA hydratase</fullName>
    </recommendedName>
</protein>
<proteinExistence type="inferred from homology"/>
<dbReference type="PANTHER" id="PTHR11941">
    <property type="entry name" value="ENOYL-COA HYDRATASE-RELATED"/>
    <property type="match status" value="1"/>
</dbReference>
<reference evidence="3" key="1">
    <citation type="submission" date="2018-05" db="EMBL/GenBank/DDBJ databases">
        <authorList>
            <person name="Lanie J.A."/>
            <person name="Ng W.-L."/>
            <person name="Kazmierczak K.M."/>
            <person name="Andrzejewski T.M."/>
            <person name="Davidsen T.M."/>
            <person name="Wayne K.J."/>
            <person name="Tettelin H."/>
            <person name="Glass J.I."/>
            <person name="Rusch D."/>
            <person name="Podicherti R."/>
            <person name="Tsui H.-C.T."/>
            <person name="Winkler M.E."/>
        </authorList>
    </citation>
    <scope>NUCLEOTIDE SEQUENCE</scope>
</reference>
<dbReference type="FunFam" id="3.90.226.10:FF:000009">
    <property type="entry name" value="Carnitinyl-CoA dehydratase"/>
    <property type="match status" value="1"/>
</dbReference>
<dbReference type="InterPro" id="IPR029045">
    <property type="entry name" value="ClpP/crotonase-like_dom_sf"/>
</dbReference>
<evidence type="ECO:0000256" key="1">
    <source>
        <dbReference type="ARBA" id="ARBA00005254"/>
    </source>
</evidence>
<gene>
    <name evidence="3" type="ORF">METZ01_LOCUS170825</name>
</gene>
<dbReference type="InterPro" id="IPR001753">
    <property type="entry name" value="Enoyl-CoA_hydra/iso"/>
</dbReference>
<evidence type="ECO:0000313" key="3">
    <source>
        <dbReference type="EMBL" id="SVB17971.1"/>
    </source>
</evidence>
<dbReference type="PROSITE" id="PS00166">
    <property type="entry name" value="ENOYL_COA_HYDRATASE"/>
    <property type="match status" value="1"/>
</dbReference>
<dbReference type="Pfam" id="PF00378">
    <property type="entry name" value="ECH_1"/>
    <property type="match status" value="1"/>
</dbReference>